<name>A0ABQ3DSK8_9GAMM</name>
<dbReference type="Gene3D" id="2.40.100.20">
    <property type="match status" value="1"/>
</dbReference>
<accession>A0ABQ3DSK8</accession>
<dbReference type="InterPro" id="IPR041183">
    <property type="entry name" value="Cyclophilin-like"/>
</dbReference>
<proteinExistence type="predicted"/>
<evidence type="ECO:0000259" key="1">
    <source>
        <dbReference type="Pfam" id="PF18050"/>
    </source>
</evidence>
<dbReference type="SUPFAM" id="SSF50891">
    <property type="entry name" value="Cyclophilin-like"/>
    <property type="match status" value="1"/>
</dbReference>
<dbReference type="InterPro" id="IPR029000">
    <property type="entry name" value="Cyclophilin-like_dom_sf"/>
</dbReference>
<comment type="caution">
    <text evidence="2">The sequence shown here is derived from an EMBL/GenBank/DDBJ whole genome shotgun (WGS) entry which is preliminary data.</text>
</comment>
<reference evidence="3" key="1">
    <citation type="journal article" date="2019" name="Int. J. Syst. Evol. Microbiol.">
        <title>The Global Catalogue of Microorganisms (GCM) 10K type strain sequencing project: providing services to taxonomists for standard genome sequencing and annotation.</title>
        <authorList>
            <consortium name="The Broad Institute Genomics Platform"/>
            <consortium name="The Broad Institute Genome Sequencing Center for Infectious Disease"/>
            <person name="Wu L."/>
            <person name="Ma J."/>
        </authorList>
    </citation>
    <scope>NUCLEOTIDE SEQUENCE [LARGE SCALE GENOMIC DNA]</scope>
    <source>
        <strain evidence="3">KCTC 32998</strain>
    </source>
</reference>
<dbReference type="EMBL" id="BMZI01000002">
    <property type="protein sequence ID" value="GHB13413.1"/>
    <property type="molecule type" value="Genomic_DNA"/>
</dbReference>
<evidence type="ECO:0000313" key="3">
    <source>
        <dbReference type="Proteomes" id="UP000646745"/>
    </source>
</evidence>
<protein>
    <recommendedName>
        <fullName evidence="1">Cyclophilin-like domain-containing protein</fullName>
    </recommendedName>
</protein>
<feature type="domain" description="Cyclophilin-like" evidence="1">
    <location>
        <begin position="6"/>
        <end position="113"/>
    </location>
</feature>
<gene>
    <name evidence="2" type="ORF">GCM10009038_09500</name>
</gene>
<sequence length="117" mass="12488">MRILFVIGGCHLGAVLDETPAARAFADLLPLQLSLSDFGGGVEKVADLPRSLPVSEAPDGMAPQVGDIAYYAPWGNLAIFRQTFGYAKGLVRLGQFASHFAELDRSGRIVVTIALDE</sequence>
<dbReference type="RefSeq" id="WP_189443498.1">
    <property type="nucleotide sequence ID" value="NZ_BMZI01000002.1"/>
</dbReference>
<organism evidence="2 3">
    <name type="scientific">Salinicola rhizosphaerae</name>
    <dbReference type="NCBI Taxonomy" id="1443141"/>
    <lineage>
        <taxon>Bacteria</taxon>
        <taxon>Pseudomonadati</taxon>
        <taxon>Pseudomonadota</taxon>
        <taxon>Gammaproteobacteria</taxon>
        <taxon>Oceanospirillales</taxon>
        <taxon>Halomonadaceae</taxon>
        <taxon>Salinicola</taxon>
    </lineage>
</organism>
<dbReference type="Proteomes" id="UP000646745">
    <property type="component" value="Unassembled WGS sequence"/>
</dbReference>
<keyword evidence="3" id="KW-1185">Reference proteome</keyword>
<dbReference type="Pfam" id="PF18050">
    <property type="entry name" value="Cyclophil_like2"/>
    <property type="match status" value="1"/>
</dbReference>
<evidence type="ECO:0000313" key="2">
    <source>
        <dbReference type="EMBL" id="GHB13413.1"/>
    </source>
</evidence>